<feature type="domain" description="Nucleoprotein TPR/MLP1-2" evidence="8">
    <location>
        <begin position="1018"/>
        <end position="1143"/>
    </location>
</feature>
<feature type="compositionally biased region" description="Low complexity" evidence="7">
    <location>
        <begin position="1980"/>
        <end position="1989"/>
    </location>
</feature>
<feature type="compositionally biased region" description="Polar residues" evidence="7">
    <location>
        <begin position="2077"/>
        <end position="2096"/>
    </location>
</feature>
<dbReference type="GO" id="GO:0006406">
    <property type="term" value="P:mRNA export from nucleus"/>
    <property type="evidence" value="ECO:0007669"/>
    <property type="project" value="TreeGrafter"/>
</dbReference>
<feature type="region of interest" description="Disordered" evidence="7">
    <location>
        <begin position="1474"/>
        <end position="1497"/>
    </location>
</feature>
<feature type="coiled-coil region" evidence="6">
    <location>
        <begin position="1254"/>
        <end position="1323"/>
    </location>
</feature>
<feature type="coiled-coil region" evidence="6">
    <location>
        <begin position="1185"/>
        <end position="1219"/>
    </location>
</feature>
<evidence type="ECO:0000256" key="3">
    <source>
        <dbReference type="ARBA" id="ARBA00019789"/>
    </source>
</evidence>
<organism evidence="11 12">
    <name type="scientific">Phyllotreta striolata</name>
    <name type="common">Striped flea beetle</name>
    <name type="synonym">Crioceris striolata</name>
    <dbReference type="NCBI Taxonomy" id="444603"/>
    <lineage>
        <taxon>Eukaryota</taxon>
        <taxon>Metazoa</taxon>
        <taxon>Ecdysozoa</taxon>
        <taxon>Arthropoda</taxon>
        <taxon>Hexapoda</taxon>
        <taxon>Insecta</taxon>
        <taxon>Pterygota</taxon>
        <taxon>Neoptera</taxon>
        <taxon>Endopterygota</taxon>
        <taxon>Coleoptera</taxon>
        <taxon>Polyphaga</taxon>
        <taxon>Cucujiformia</taxon>
        <taxon>Chrysomeloidea</taxon>
        <taxon>Chrysomelidae</taxon>
        <taxon>Galerucinae</taxon>
        <taxon>Alticini</taxon>
        <taxon>Phyllotreta</taxon>
    </lineage>
</organism>
<feature type="compositionally biased region" description="Acidic residues" evidence="7">
    <location>
        <begin position="1906"/>
        <end position="1947"/>
    </location>
</feature>
<feature type="compositionally biased region" description="Basic and acidic residues" evidence="7">
    <location>
        <begin position="2263"/>
        <end position="2277"/>
    </location>
</feature>
<dbReference type="Pfam" id="PF25481">
    <property type="entry name" value="Nucleoprot-TPR"/>
    <property type="match status" value="1"/>
</dbReference>
<evidence type="ECO:0000256" key="7">
    <source>
        <dbReference type="SAM" id="MobiDB-lite"/>
    </source>
</evidence>
<dbReference type="GO" id="GO:0006606">
    <property type="term" value="P:protein import into nucleus"/>
    <property type="evidence" value="ECO:0007669"/>
    <property type="project" value="InterPro"/>
</dbReference>
<evidence type="ECO:0000313" key="12">
    <source>
        <dbReference type="Proteomes" id="UP001153712"/>
    </source>
</evidence>
<dbReference type="Pfam" id="PF25785">
    <property type="entry name" value="TPR"/>
    <property type="match status" value="1"/>
</dbReference>
<feature type="region of interest" description="Disordered" evidence="7">
    <location>
        <begin position="2066"/>
        <end position="2304"/>
    </location>
</feature>
<dbReference type="GO" id="GO:0017056">
    <property type="term" value="F:structural constituent of nuclear pore"/>
    <property type="evidence" value="ECO:0007669"/>
    <property type="project" value="TreeGrafter"/>
</dbReference>
<feature type="compositionally biased region" description="Polar residues" evidence="7">
    <location>
        <begin position="1853"/>
        <end position="1880"/>
    </location>
</feature>
<dbReference type="OrthoDB" id="343070at2759"/>
<feature type="region of interest" description="Disordered" evidence="7">
    <location>
        <begin position="1578"/>
        <end position="1601"/>
    </location>
</feature>
<accession>A0A9N9TKX8</accession>
<comment type="subcellular location">
    <subcellularLocation>
        <location evidence="1">Nucleus</location>
    </subcellularLocation>
</comment>
<reference evidence="11" key="1">
    <citation type="submission" date="2022-01" db="EMBL/GenBank/DDBJ databases">
        <authorList>
            <person name="King R."/>
        </authorList>
    </citation>
    <scope>NUCLEOTIDE SEQUENCE</scope>
</reference>
<dbReference type="PANTHER" id="PTHR18898:SF2">
    <property type="entry name" value="NUCLEOPROTEIN TPR"/>
    <property type="match status" value="1"/>
</dbReference>
<feature type="coiled-coil region" evidence="6">
    <location>
        <begin position="302"/>
        <end position="368"/>
    </location>
</feature>
<feature type="compositionally biased region" description="Low complexity" evidence="7">
    <location>
        <begin position="1652"/>
        <end position="1663"/>
    </location>
</feature>
<gene>
    <name evidence="11" type="ORF">PHYEVI_LOCUS3178</name>
</gene>
<feature type="domain" description="NUA/TPR/MLP1-2-like" evidence="10">
    <location>
        <begin position="475"/>
        <end position="563"/>
    </location>
</feature>
<keyword evidence="4 6" id="KW-0175">Coiled coil</keyword>
<feature type="compositionally biased region" description="Polar residues" evidence="7">
    <location>
        <begin position="2181"/>
        <end position="2190"/>
    </location>
</feature>
<feature type="compositionally biased region" description="Acidic residues" evidence="7">
    <location>
        <begin position="2192"/>
        <end position="2203"/>
    </location>
</feature>
<dbReference type="Pfam" id="PF07926">
    <property type="entry name" value="TPR_MLP1_2"/>
    <property type="match status" value="1"/>
</dbReference>
<keyword evidence="12" id="KW-1185">Reference proteome</keyword>
<comment type="similarity">
    <text evidence="2">Belongs to the TPR family.</text>
</comment>
<sequence length="2304" mass="259965">MEDSFIFSSILTAQEWRTVPQKIAKKLEQFASNKFEELITSKALLETKCFNLEKSEKELERAVEKFELECKSLQSKLEINVNAINEYESQMTNLTSEINKLHTQCSALEAEAANSRRERNAIADERDELSKMMNRRNTKIEMLQSDLENVTKQLEAALQAKFEAMASSEEVASMKLNIEYREKRLEQEKKLMNRQVEDLTQALNERVEELLNMKRDTTSNCIQLEIKLCQKNQELVVATEQIKSLTDLNNNLTDKIEELSQEVATQSQNHAKICDSYMYEMEAKTKMNDTYKSMIEEQEHHCKELKEGLSEVQSLLQTATERYGELETKYKESQLEHEEMILKKNECIELLKRELETANELFENSRADVTLEAGSTAGSSTKLSKSGMSYTELYSRYVNMSDKLADKEVECARLNNYIETIIRELDSNFPKIKQLHESYSDSISAVDSLKEQNEQLVSEIQSLRDMNAECKKAEGLKSRENERLKKEVYDLSRQVVVLLQEVENSRISSSSTSTDNDLSDSVNSADIISKKLVTFNDVTELQSNNIKLLALVRELSERQEEIESLDPAAIAQLKQKLDELSRSQDELLEERDRQTKMMATLRNQKEMYKNLLAQAVKGSGEDIKDASLTFESGEPKTRTDNEAQLEEKIQQLEGQVDKLTKQVEHLREENDTYRKEKSANEKILLEQLENMRGEVRELTRLNSKLSAQADLSESKFKIFNNNAEIYKKQISALEKQNKIYSEAIVKHEQAATYLKNETLQSQKKLSKAEVALGNLEKENALLKDSESRLLKERESLKQDSHQQNLIRTNIELIKANLERTDAESKLRLEAKLDEAHRECAALRRRLQEEQDRFRELSEKLSREAKTAQARAEEANEIAEKYRKEISELREDLIAKTSQVEELSKKLKTGLFAAPDSNAEAQKIRELDQQISDARAEIEALNKKLKVAKDASDEYFKVAESSEKQVQELTEIKQNLEQEIDKHKSRIKELEEKCAELEGELSIQLDDQDIMNATTKTKSAQLQEELNIRNLDLRTAKEQLENARLENKQLVEQLKAVENKYAREVTLHSVDLQSLTKLKEDLNTTVNELNSLQADRQNAISNLEQFKSDWLKQEELFKKEKVELEQRFNDMDAQNSLLHEQIQVLNTQIGLLQSQSIHDTSTGESSFNRSFVEEEVKSSEQLLKIIKYLRQEKDLALNKADVMENEYTRLKSEFDMMSKQFEENKAALEAIRQGSEISVISAVKHEEVLRKLETLNAITDSNRALRQERDVLLEQITELRSRSETFEVEIEPLQEKIKEIETKADQLQCENISLRAECTRWRQRANMLIEKSNRTSPEDWKKLQTERETLAKQLTIERSNVTRLNDEVNNLKQDKAKLDEQLKCCKNLNNARADELARLRDDVAALQAQVAQFTSTVDQQSVELFKVKEENRVLSEDAGAKEASLGELRNNLLQVRKLARRYKIQCEDQTKEIETFKQQRQQHETDQVSNNEKREQMESQRVELEERIGQLENSHKESLTQLNQDISSLNEQIENYKKEIENLKHTSQEKEERFKTLFINAKERIVSLTEQNNVLKEEIRRLDGPGRSEGGDQSGKDSTRNAELLEKIASLERERDEMLEERQQEQDRHAAELENLNQRIVQLQRQTGHPQGSKPSTSSSSSEKCSTERPTADIKPMAGHSTNTQTQSVPIQPWRSGGEPPLASIRPMSAQLRTVAVLPTSQSPSAVMVPPQQQVHTTGSSSIEALSSSPTSSHTEYVPATSSASPAMLGPRQVAVPPTQSSQDAEDDEGDGAQVQAAPQTQAVALVLPRVEPPSGSGSSSSGPTQEQGTSSSSSNTVTTTQAGHKRQREADTDTSQSDEQNKAQPQSKRTRVQQAGTVSDSGLDVEYQVPTSSQRDHDDDNVIVVESDEEGGADEGEGADDDQDDPDDTEGYDMEGMEQDNYEDADCPDIANEVEINEDSSEVPNQSERSVRDEEEENSEQAQSEAISSGTDGASISSGVAISQVSTSVSMTVASFSRSRSVAPLPSRQQSHLISYGHGLDEIGDDGIVPSTPTLYVPRRSDGFGEAVSSPHVPTSGRFTFNESSTGSNVAGSSGIENVPEQTLVEPPGHSDDNSTGRSVPTTPLQSSPQEGIPGGEDQGVNQMTQSDAEIPSIVISREVDDNETGAEGSSGDMGPPGVAGTSSESSKQMEQNEEILEGDDGVSSEGEKAHVAEEGEEEGREAEASPSTNSRRLVRGINSARRSIRSLPRGHLQRSAPTPIVWDDRLPSQRNQDRGRGLSPGNSQGRTVARRTRGRIQRPYGRF</sequence>
<evidence type="ECO:0000256" key="1">
    <source>
        <dbReference type="ARBA" id="ARBA00004123"/>
    </source>
</evidence>
<feature type="domain" description="Nucleoprotein TPR/MPL1" evidence="9">
    <location>
        <begin position="174"/>
        <end position="250"/>
    </location>
</feature>
<dbReference type="PANTHER" id="PTHR18898">
    <property type="entry name" value="NUCLEOPROTEIN TPR-RELATED"/>
    <property type="match status" value="1"/>
</dbReference>
<keyword evidence="5" id="KW-0539">Nucleus</keyword>
<dbReference type="InterPro" id="IPR057577">
    <property type="entry name" value="Nucleoprot-TPR/MLP1_dom"/>
</dbReference>
<feature type="region of interest" description="Disordered" evidence="7">
    <location>
        <begin position="1644"/>
        <end position="1703"/>
    </location>
</feature>
<evidence type="ECO:0000313" key="11">
    <source>
        <dbReference type="EMBL" id="CAG9856760.1"/>
    </source>
</evidence>
<dbReference type="Proteomes" id="UP001153712">
    <property type="component" value="Chromosome 12"/>
</dbReference>
<evidence type="ECO:0000259" key="10">
    <source>
        <dbReference type="Pfam" id="PF25785"/>
    </source>
</evidence>
<proteinExistence type="inferred from homology"/>
<feature type="region of interest" description="Disordered" evidence="7">
    <location>
        <begin position="1722"/>
        <end position="1996"/>
    </location>
</feature>
<feature type="coiled-coil region" evidence="6">
    <location>
        <begin position="446"/>
        <end position="501"/>
    </location>
</feature>
<evidence type="ECO:0000256" key="6">
    <source>
        <dbReference type="SAM" id="Coils"/>
    </source>
</evidence>
<evidence type="ECO:0000259" key="9">
    <source>
        <dbReference type="Pfam" id="PF25481"/>
    </source>
</evidence>
<dbReference type="InterPro" id="IPR012929">
    <property type="entry name" value="Nucleoprot-TPR/MLP1-2_dom"/>
</dbReference>
<dbReference type="GO" id="GO:0034399">
    <property type="term" value="C:nuclear periphery"/>
    <property type="evidence" value="ECO:0007669"/>
    <property type="project" value="UniProtKB-ARBA"/>
</dbReference>
<feature type="coiled-coil region" evidence="6">
    <location>
        <begin position="642"/>
        <end position="792"/>
    </location>
</feature>
<dbReference type="InterPro" id="IPR057974">
    <property type="entry name" value="NUA/TPR/MLP1-2-like_dom"/>
</dbReference>
<protein>
    <recommendedName>
        <fullName evidence="3">Nucleoprotein TPR</fullName>
    </recommendedName>
</protein>
<feature type="coiled-coil region" evidence="6">
    <location>
        <begin position="49"/>
        <end position="269"/>
    </location>
</feature>
<feature type="compositionally biased region" description="Polar residues" evidence="7">
    <location>
        <begin position="1722"/>
        <end position="1764"/>
    </location>
</feature>
<feature type="compositionally biased region" description="Low complexity" evidence="7">
    <location>
        <begin position="1792"/>
        <end position="1834"/>
    </location>
</feature>
<feature type="compositionally biased region" description="Polar residues" evidence="7">
    <location>
        <begin position="2116"/>
        <end position="2130"/>
    </location>
</feature>
<feature type="coiled-coil region" evidence="6">
    <location>
        <begin position="825"/>
        <end position="1108"/>
    </location>
</feature>
<dbReference type="GO" id="GO:1901673">
    <property type="term" value="P:regulation of mitotic spindle assembly"/>
    <property type="evidence" value="ECO:0007669"/>
    <property type="project" value="TreeGrafter"/>
</dbReference>
<evidence type="ECO:0000259" key="8">
    <source>
        <dbReference type="Pfam" id="PF07926"/>
    </source>
</evidence>
<evidence type="ECO:0000256" key="4">
    <source>
        <dbReference type="ARBA" id="ARBA00023054"/>
    </source>
</evidence>
<dbReference type="EMBL" id="OU900105">
    <property type="protein sequence ID" value="CAG9856760.1"/>
    <property type="molecule type" value="Genomic_DNA"/>
</dbReference>
<evidence type="ECO:0000256" key="5">
    <source>
        <dbReference type="ARBA" id="ARBA00023242"/>
    </source>
</evidence>
<feature type="coiled-coil region" evidence="6">
    <location>
        <begin position="538"/>
        <end position="604"/>
    </location>
</feature>
<feature type="coiled-coil region" evidence="6">
    <location>
        <begin position="1353"/>
        <end position="1415"/>
    </location>
</feature>
<dbReference type="Gene3D" id="1.10.287.1490">
    <property type="match status" value="1"/>
</dbReference>
<evidence type="ECO:0000256" key="2">
    <source>
        <dbReference type="ARBA" id="ARBA00005274"/>
    </source>
</evidence>
<feature type="compositionally biased region" description="Polar residues" evidence="7">
    <location>
        <begin position="1679"/>
        <end position="1689"/>
    </location>
</feature>
<name>A0A9N9TKX8_PHYSR</name>
<dbReference type="GO" id="GO:0005643">
    <property type="term" value="C:nuclear pore"/>
    <property type="evidence" value="ECO:0007669"/>
    <property type="project" value="UniProtKB-ARBA"/>
</dbReference>